<comment type="caution">
    <text evidence="1">The sequence shown here is derived from an EMBL/GenBank/DDBJ whole genome shotgun (WGS) entry which is preliminary data.</text>
</comment>
<dbReference type="AlphaFoldDB" id="X7EA84"/>
<sequence length="90" mass="10423">MSRSEFLLHPLRFTPPASPSLSGIFRICEFRKALWLAWGILQQLFERKAMFLGGFFRRGHCFSPLTLVVALESFLNILLKIYQVVSRHLA</sequence>
<name>X7EA84_9RHOB</name>
<dbReference type="Proteomes" id="UP000022447">
    <property type="component" value="Unassembled WGS sequence"/>
</dbReference>
<accession>X7EA84</accession>
<organism evidence="1 2">
    <name type="scientific">Roseivivax halodurans JCM 10272</name>
    <dbReference type="NCBI Taxonomy" id="1449350"/>
    <lineage>
        <taxon>Bacteria</taxon>
        <taxon>Pseudomonadati</taxon>
        <taxon>Pseudomonadota</taxon>
        <taxon>Alphaproteobacteria</taxon>
        <taxon>Rhodobacterales</taxon>
        <taxon>Roseobacteraceae</taxon>
        <taxon>Roseivivax</taxon>
    </lineage>
</organism>
<reference evidence="1 2" key="1">
    <citation type="submission" date="2014-01" db="EMBL/GenBank/DDBJ databases">
        <title>Roseivivax halodurans JCM 10272 Genome Sequencing.</title>
        <authorList>
            <person name="Lai Q."/>
            <person name="Li G."/>
            <person name="Shao Z."/>
        </authorList>
    </citation>
    <scope>NUCLEOTIDE SEQUENCE [LARGE SCALE GENOMIC DNA]</scope>
    <source>
        <strain evidence="1 2">JCM 10272</strain>
    </source>
</reference>
<evidence type="ECO:0000313" key="1">
    <source>
        <dbReference type="EMBL" id="ETX12847.1"/>
    </source>
</evidence>
<dbReference type="EMBL" id="JALZ01000048">
    <property type="protein sequence ID" value="ETX12847.1"/>
    <property type="molecule type" value="Genomic_DNA"/>
</dbReference>
<keyword evidence="2" id="KW-1185">Reference proteome</keyword>
<evidence type="ECO:0000313" key="2">
    <source>
        <dbReference type="Proteomes" id="UP000022447"/>
    </source>
</evidence>
<gene>
    <name evidence="1" type="ORF">OCH239_15595</name>
</gene>
<protein>
    <submittedName>
        <fullName evidence="1">Uncharacterized protein</fullName>
    </submittedName>
</protein>
<proteinExistence type="predicted"/>